<proteinExistence type="predicted"/>
<comment type="caution">
    <text evidence="1">The sequence shown here is derived from an EMBL/GenBank/DDBJ whole genome shotgun (WGS) entry which is preliminary data.</text>
</comment>
<name>A0AA38NX88_9AGAR</name>
<dbReference type="EMBL" id="MU807035">
    <property type="protein sequence ID" value="KAJ3832225.1"/>
    <property type="molecule type" value="Genomic_DNA"/>
</dbReference>
<reference evidence="1" key="1">
    <citation type="submission" date="2022-08" db="EMBL/GenBank/DDBJ databases">
        <authorList>
            <consortium name="DOE Joint Genome Institute"/>
            <person name="Min B."/>
            <person name="Riley R."/>
            <person name="Sierra-Patev S."/>
            <person name="Naranjo-Ortiz M."/>
            <person name="Looney B."/>
            <person name="Konkel Z."/>
            <person name="Slot J.C."/>
            <person name="Sakamoto Y."/>
            <person name="Steenwyk J.L."/>
            <person name="Rokas A."/>
            <person name="Carro J."/>
            <person name="Camarero S."/>
            <person name="Ferreira P."/>
            <person name="Molpeceres G."/>
            <person name="Ruiz-Duenas F.J."/>
            <person name="Serrano A."/>
            <person name="Henrissat B."/>
            <person name="Drula E."/>
            <person name="Hughes K.W."/>
            <person name="Mata J.L."/>
            <person name="Ishikawa N.K."/>
            <person name="Vargas-Isla R."/>
            <person name="Ushijima S."/>
            <person name="Smith C.A."/>
            <person name="Ahrendt S."/>
            <person name="Andreopoulos W."/>
            <person name="He G."/>
            <person name="Labutti K."/>
            <person name="Lipzen A."/>
            <person name="Ng V."/>
            <person name="Sandor L."/>
            <person name="Barry K."/>
            <person name="Martinez A.T."/>
            <person name="Xiao Y."/>
            <person name="Gibbons J.G."/>
            <person name="Terashima K."/>
            <person name="Hibbett D.S."/>
            <person name="Grigoriev I.V."/>
        </authorList>
    </citation>
    <scope>NUCLEOTIDE SEQUENCE</scope>
    <source>
        <strain evidence="1">TFB9207</strain>
    </source>
</reference>
<protein>
    <recommendedName>
        <fullName evidence="3">MULE transposase domain-containing protein</fullName>
    </recommendedName>
</protein>
<accession>A0AA38NX88</accession>
<keyword evidence="2" id="KW-1185">Reference proteome</keyword>
<dbReference type="AlphaFoldDB" id="A0AA38NX88"/>
<evidence type="ECO:0000313" key="1">
    <source>
        <dbReference type="EMBL" id="KAJ3832225.1"/>
    </source>
</evidence>
<organism evidence="1 2">
    <name type="scientific">Lentinula raphanica</name>
    <dbReference type="NCBI Taxonomy" id="153919"/>
    <lineage>
        <taxon>Eukaryota</taxon>
        <taxon>Fungi</taxon>
        <taxon>Dikarya</taxon>
        <taxon>Basidiomycota</taxon>
        <taxon>Agaricomycotina</taxon>
        <taxon>Agaricomycetes</taxon>
        <taxon>Agaricomycetidae</taxon>
        <taxon>Agaricales</taxon>
        <taxon>Marasmiineae</taxon>
        <taxon>Omphalotaceae</taxon>
        <taxon>Lentinula</taxon>
    </lineage>
</organism>
<sequence>MSYPFTACLAHVEVTVVWVIDGRIVKLCGIFEHNSGCEEARMNRLPAIPLHEHVYEVALEQLENGASLTAVQEKNQQMISARKYRNMDSYNTEKANFQYNFLSSDNATLYNKFSQKLGINTRKEPQTSSLKAEVHAAIFYYQARVEKNECLKVCITTNDMDQAAFKYIHHSQLIVDGTFGHLFAMGVDEENKGIPIALFLFSAPTGNHATHAGYNTEILAELFFAWNDHLSTKFNTSFEPYSALTDTDTKEHGALLMVWHSIILLICKFHLRQCWTNNRKKLRLVATTKYTAAMSLIQAEQSFYLSLVEKEDTRSIAEATLKHLSWSNWGRHAAAARIGMSIQAMIPTTNHLESFNCILKCKYIGS</sequence>
<evidence type="ECO:0008006" key="3">
    <source>
        <dbReference type="Google" id="ProtNLM"/>
    </source>
</evidence>
<dbReference type="Proteomes" id="UP001163846">
    <property type="component" value="Unassembled WGS sequence"/>
</dbReference>
<evidence type="ECO:0000313" key="2">
    <source>
        <dbReference type="Proteomes" id="UP001163846"/>
    </source>
</evidence>
<gene>
    <name evidence="1" type="ORF">F5878DRAFT_654682</name>
</gene>